<keyword evidence="2" id="KW-1185">Reference proteome</keyword>
<dbReference type="EMBL" id="OC921430">
    <property type="protein sequence ID" value="CAD7653395.1"/>
    <property type="molecule type" value="Genomic_DNA"/>
</dbReference>
<protein>
    <submittedName>
        <fullName evidence="1">Uncharacterized protein</fullName>
    </submittedName>
</protein>
<sequence>MHRTFNTQIRPIFQRIFETSISQHWDNLLADYYYQVYQRIIDESGKCGDGLHNYWSPTDMDIQGAYPYYYNPVHNPTASVNFLKIF</sequence>
<name>A0A7R9M6V6_9ACAR</name>
<dbReference type="Proteomes" id="UP000728032">
    <property type="component" value="Unassembled WGS sequence"/>
</dbReference>
<evidence type="ECO:0000313" key="2">
    <source>
        <dbReference type="Proteomes" id="UP000728032"/>
    </source>
</evidence>
<dbReference type="EMBL" id="CAJPVJ010006605">
    <property type="protein sequence ID" value="CAG2170582.1"/>
    <property type="molecule type" value="Genomic_DNA"/>
</dbReference>
<proteinExistence type="predicted"/>
<accession>A0A7R9M6V6</accession>
<organism evidence="1">
    <name type="scientific">Oppiella nova</name>
    <dbReference type="NCBI Taxonomy" id="334625"/>
    <lineage>
        <taxon>Eukaryota</taxon>
        <taxon>Metazoa</taxon>
        <taxon>Ecdysozoa</taxon>
        <taxon>Arthropoda</taxon>
        <taxon>Chelicerata</taxon>
        <taxon>Arachnida</taxon>
        <taxon>Acari</taxon>
        <taxon>Acariformes</taxon>
        <taxon>Sarcoptiformes</taxon>
        <taxon>Oribatida</taxon>
        <taxon>Brachypylina</taxon>
        <taxon>Oppioidea</taxon>
        <taxon>Oppiidae</taxon>
        <taxon>Oppiella</taxon>
    </lineage>
</organism>
<evidence type="ECO:0000313" key="1">
    <source>
        <dbReference type="EMBL" id="CAD7653395.1"/>
    </source>
</evidence>
<reference evidence="1" key="1">
    <citation type="submission" date="2020-11" db="EMBL/GenBank/DDBJ databases">
        <authorList>
            <person name="Tran Van P."/>
        </authorList>
    </citation>
    <scope>NUCLEOTIDE SEQUENCE</scope>
</reference>
<gene>
    <name evidence="1" type="ORF">ONB1V03_LOCUS10049</name>
</gene>
<dbReference type="AlphaFoldDB" id="A0A7R9M6V6"/>